<dbReference type="Pfam" id="PF00665">
    <property type="entry name" value="rve"/>
    <property type="match status" value="1"/>
</dbReference>
<dbReference type="InterPro" id="IPR050900">
    <property type="entry name" value="Transposase_IS3/IS150/IS904"/>
</dbReference>
<protein>
    <submittedName>
        <fullName evidence="2">IS3 family transposase</fullName>
    </submittedName>
</protein>
<dbReference type="SUPFAM" id="SSF46689">
    <property type="entry name" value="Homeodomain-like"/>
    <property type="match status" value="1"/>
</dbReference>
<keyword evidence="3" id="KW-1185">Reference proteome</keyword>
<dbReference type="GO" id="GO:0004803">
    <property type="term" value="F:transposase activity"/>
    <property type="evidence" value="ECO:0007669"/>
    <property type="project" value="InterPro"/>
</dbReference>
<dbReference type="GO" id="GO:0003677">
    <property type="term" value="F:DNA binding"/>
    <property type="evidence" value="ECO:0007669"/>
    <property type="project" value="InterPro"/>
</dbReference>
<dbReference type="AlphaFoldDB" id="A0A3D8LJ04"/>
<evidence type="ECO:0000259" key="1">
    <source>
        <dbReference type="PROSITE" id="PS50994"/>
    </source>
</evidence>
<evidence type="ECO:0000313" key="3">
    <source>
        <dbReference type="Proteomes" id="UP000256708"/>
    </source>
</evidence>
<proteinExistence type="predicted"/>
<dbReference type="PANTHER" id="PTHR46889">
    <property type="entry name" value="TRANSPOSASE INSF FOR INSERTION SEQUENCE IS3B-RELATED"/>
    <property type="match status" value="1"/>
</dbReference>
<dbReference type="Pfam" id="PF01527">
    <property type="entry name" value="HTH_Tnp_1"/>
    <property type="match status" value="1"/>
</dbReference>
<dbReference type="InterPro" id="IPR012337">
    <property type="entry name" value="RNaseH-like_sf"/>
</dbReference>
<dbReference type="OrthoDB" id="936265at2"/>
<dbReference type="GO" id="GO:0006313">
    <property type="term" value="P:DNA transposition"/>
    <property type="evidence" value="ECO:0007669"/>
    <property type="project" value="InterPro"/>
</dbReference>
<sequence length="392" mass="45559">MKVLNLTIMERRVFDASFKRMAVDLSYARGSVKEVADELGIDPSRLSKWRQKDSSPVRPTEGLTDEQREIKRLQKELKEAQLERDIPKKGGEHLLQGRRAVYGFIKEHRNQFPVEKMCSVLKVSVSGYYFWLKHPISLRERKEQELVVQIQQVYEQSKCRYGSPRIAMEIKERGINVSRPRVARVMQKHHIQSIVRKKHRVQTTDSSHAYTVAENYLNRDFHAAGPAEKWVSDLTYIRTGEGWLYLTVVLDLADRKVVGWALSETMEAEATTVAAWQMAIKNRPLFHSLLFHSDRGVQYACSAFQEQLEGMPVQQSMSRKGNCWDNAVAESFFKTMKTEMVYHHKFATRQQARLAVFEYIESFYNLKRRHSALGYLTPCQYENQLYSQAVAA</sequence>
<dbReference type="InterPro" id="IPR009057">
    <property type="entry name" value="Homeodomain-like_sf"/>
</dbReference>
<dbReference type="Pfam" id="PF13333">
    <property type="entry name" value="rve_2"/>
    <property type="match status" value="1"/>
</dbReference>
<dbReference type="Proteomes" id="UP000256708">
    <property type="component" value="Unassembled WGS sequence"/>
</dbReference>
<dbReference type="EMBL" id="QRGR01000001">
    <property type="protein sequence ID" value="RDV17274.1"/>
    <property type="molecule type" value="Genomic_DNA"/>
</dbReference>
<dbReference type="InterPro" id="IPR002514">
    <property type="entry name" value="Transposase_8"/>
</dbReference>
<comment type="caution">
    <text evidence="2">The sequence shown here is derived from an EMBL/GenBank/DDBJ whole genome shotgun (WGS) entry which is preliminary data.</text>
</comment>
<gene>
    <name evidence="2" type="ORF">DXT99_01255</name>
</gene>
<dbReference type="PANTHER" id="PTHR46889:SF4">
    <property type="entry name" value="TRANSPOSASE INSO FOR INSERTION SEQUENCE ELEMENT IS911B-RELATED"/>
    <property type="match status" value="1"/>
</dbReference>
<dbReference type="NCBIfam" id="NF033516">
    <property type="entry name" value="transpos_IS3"/>
    <property type="match status" value="1"/>
</dbReference>
<dbReference type="InterPro" id="IPR001584">
    <property type="entry name" value="Integrase_cat-core"/>
</dbReference>
<accession>A0A3D8LJ04</accession>
<reference evidence="3" key="1">
    <citation type="submission" date="2018-08" db="EMBL/GenBank/DDBJ databases">
        <authorList>
            <person name="Liu Z.-W."/>
            <person name="Du Z.-J."/>
        </authorList>
    </citation>
    <scope>NUCLEOTIDE SEQUENCE [LARGE SCALE GENOMIC DNA]</scope>
    <source>
        <strain evidence="3">H4X</strain>
    </source>
</reference>
<name>A0A3D8LJ04_9BACT</name>
<organism evidence="2 3">
    <name type="scientific">Pontibacter diazotrophicus</name>
    <dbReference type="NCBI Taxonomy" id="1400979"/>
    <lineage>
        <taxon>Bacteria</taxon>
        <taxon>Pseudomonadati</taxon>
        <taxon>Bacteroidota</taxon>
        <taxon>Cytophagia</taxon>
        <taxon>Cytophagales</taxon>
        <taxon>Hymenobacteraceae</taxon>
        <taxon>Pontibacter</taxon>
    </lineage>
</organism>
<dbReference type="InterPro" id="IPR048020">
    <property type="entry name" value="Transpos_IS3"/>
</dbReference>
<feature type="domain" description="Integrase catalytic" evidence="1">
    <location>
        <begin position="222"/>
        <end position="386"/>
    </location>
</feature>
<dbReference type="Gene3D" id="3.30.420.10">
    <property type="entry name" value="Ribonuclease H-like superfamily/Ribonuclease H"/>
    <property type="match status" value="1"/>
</dbReference>
<dbReference type="RefSeq" id="WP_115563795.1">
    <property type="nucleotide sequence ID" value="NZ_QRGR01000001.1"/>
</dbReference>
<dbReference type="SUPFAM" id="SSF53098">
    <property type="entry name" value="Ribonuclease H-like"/>
    <property type="match status" value="1"/>
</dbReference>
<dbReference type="PROSITE" id="PS50994">
    <property type="entry name" value="INTEGRASE"/>
    <property type="match status" value="1"/>
</dbReference>
<dbReference type="InterPro" id="IPR025948">
    <property type="entry name" value="HTH-like_dom"/>
</dbReference>
<evidence type="ECO:0000313" key="2">
    <source>
        <dbReference type="EMBL" id="RDV17274.1"/>
    </source>
</evidence>
<dbReference type="InterPro" id="IPR036397">
    <property type="entry name" value="RNaseH_sf"/>
</dbReference>
<dbReference type="GO" id="GO:0015074">
    <property type="term" value="P:DNA integration"/>
    <property type="evidence" value="ECO:0007669"/>
    <property type="project" value="InterPro"/>
</dbReference>
<dbReference type="Gene3D" id="1.10.10.60">
    <property type="entry name" value="Homeodomain-like"/>
    <property type="match status" value="1"/>
</dbReference>
<dbReference type="Pfam" id="PF13276">
    <property type="entry name" value="HTH_21"/>
    <property type="match status" value="1"/>
</dbReference>